<dbReference type="RefSeq" id="WP_013629586.1">
    <property type="nucleotide sequence ID" value="NC_015174.1"/>
</dbReference>
<keyword evidence="3" id="KW-1185">Reference proteome</keyword>
<dbReference type="STRING" id="756272.Plabr_3269"/>
<reference evidence="3" key="1">
    <citation type="submission" date="2011-02" db="EMBL/GenBank/DDBJ databases">
        <title>The complete genome of Planctomyces brasiliensis DSM 5305.</title>
        <authorList>
            <person name="Lucas S."/>
            <person name="Copeland A."/>
            <person name="Lapidus A."/>
            <person name="Bruce D."/>
            <person name="Goodwin L."/>
            <person name="Pitluck S."/>
            <person name="Kyrpides N."/>
            <person name="Mavromatis K."/>
            <person name="Pagani I."/>
            <person name="Ivanova N."/>
            <person name="Ovchinnikova G."/>
            <person name="Lu M."/>
            <person name="Detter J.C."/>
            <person name="Han C."/>
            <person name="Land M."/>
            <person name="Hauser L."/>
            <person name="Markowitz V."/>
            <person name="Cheng J.-F."/>
            <person name="Hugenholtz P."/>
            <person name="Woyke T."/>
            <person name="Wu D."/>
            <person name="Tindall B."/>
            <person name="Pomrenke H.G."/>
            <person name="Brambilla E."/>
            <person name="Klenk H.-P."/>
            <person name="Eisen J.A."/>
        </authorList>
    </citation>
    <scope>NUCLEOTIDE SEQUENCE [LARGE SCALE GENOMIC DNA]</scope>
    <source>
        <strain evidence="3">ATCC 49424 / DSM 5305 / JCM 21570 / NBRC 103401 / IFAM 1448</strain>
    </source>
</reference>
<accession>F0SKA9</accession>
<dbReference type="Proteomes" id="UP000006860">
    <property type="component" value="Chromosome"/>
</dbReference>
<dbReference type="KEGG" id="pbs:Plabr_3269"/>
<dbReference type="InterPro" id="IPR012495">
    <property type="entry name" value="TadE-like_dom"/>
</dbReference>
<dbReference type="HOGENOM" id="CLU_1739176_0_0_0"/>
<evidence type="ECO:0000313" key="2">
    <source>
        <dbReference type="EMBL" id="ADY60866.1"/>
    </source>
</evidence>
<dbReference type="EMBL" id="CP002546">
    <property type="protein sequence ID" value="ADY60866.1"/>
    <property type="molecule type" value="Genomic_DNA"/>
</dbReference>
<evidence type="ECO:0000259" key="1">
    <source>
        <dbReference type="Pfam" id="PF07811"/>
    </source>
</evidence>
<name>F0SKA9_RUBBR</name>
<dbReference type="Pfam" id="PF07811">
    <property type="entry name" value="TadE"/>
    <property type="match status" value="1"/>
</dbReference>
<protein>
    <submittedName>
        <fullName evidence="2">TadE family protein</fullName>
    </submittedName>
</protein>
<gene>
    <name evidence="2" type="ordered locus">Plabr_3269</name>
</gene>
<feature type="domain" description="TadE-like" evidence="1">
    <location>
        <begin position="21"/>
        <end position="58"/>
    </location>
</feature>
<sequence>MNHRNTNLAVSPMRSRISRTGVATTELALSLPVLLLLLLAAVDYARVSFVACALANAVGASSHYAATHRVTERNQADWDTTMQELAQAEMAETPGFVEENLTLTAVPTVNGDGETVVELNGSCLFSPLVDWPGMPGQFLLRKSVTVVQYQ</sequence>
<proteinExistence type="predicted"/>
<dbReference type="eggNOG" id="COG4961">
    <property type="taxonomic scope" value="Bacteria"/>
</dbReference>
<organism evidence="2 3">
    <name type="scientific">Rubinisphaera brasiliensis (strain ATCC 49424 / DSM 5305 / JCM 21570 / IAM 15109 / NBRC 103401 / IFAM 1448)</name>
    <name type="common">Planctomyces brasiliensis</name>
    <dbReference type="NCBI Taxonomy" id="756272"/>
    <lineage>
        <taxon>Bacteria</taxon>
        <taxon>Pseudomonadati</taxon>
        <taxon>Planctomycetota</taxon>
        <taxon>Planctomycetia</taxon>
        <taxon>Planctomycetales</taxon>
        <taxon>Planctomycetaceae</taxon>
        <taxon>Rubinisphaera</taxon>
    </lineage>
</organism>
<evidence type="ECO:0000313" key="3">
    <source>
        <dbReference type="Proteomes" id="UP000006860"/>
    </source>
</evidence>
<dbReference type="AlphaFoldDB" id="F0SKA9"/>